<feature type="transmembrane region" description="Helical" evidence="1">
    <location>
        <begin position="140"/>
        <end position="157"/>
    </location>
</feature>
<dbReference type="EMBL" id="AMWJ02000002">
    <property type="protein sequence ID" value="NNJ16784.1"/>
    <property type="molecule type" value="Genomic_DNA"/>
</dbReference>
<keyword evidence="3" id="KW-1185">Reference proteome</keyword>
<feature type="transmembrane region" description="Helical" evidence="1">
    <location>
        <begin position="95"/>
        <end position="112"/>
    </location>
</feature>
<comment type="caution">
    <text evidence="2">The sequence shown here is derived from an EMBL/GenBank/DDBJ whole genome shotgun (WGS) entry which is preliminary data.</text>
</comment>
<feature type="transmembrane region" description="Helical" evidence="1">
    <location>
        <begin position="223"/>
        <end position="242"/>
    </location>
</feature>
<evidence type="ECO:0000313" key="2">
    <source>
        <dbReference type="EMBL" id="NNJ16784.1"/>
    </source>
</evidence>
<dbReference type="InterPro" id="IPR008875">
    <property type="entry name" value="TraX"/>
</dbReference>
<dbReference type="RefSeq" id="WP_037060128.1">
    <property type="nucleotide sequence ID" value="NZ_AMWJ02000002.1"/>
</dbReference>
<keyword evidence="1" id="KW-0812">Transmembrane</keyword>
<keyword evidence="1" id="KW-0472">Membrane</keyword>
<dbReference type="AlphaFoldDB" id="A0A7K4EGL3"/>
<evidence type="ECO:0000256" key="1">
    <source>
        <dbReference type="SAM" id="Phobius"/>
    </source>
</evidence>
<feature type="transmembrane region" description="Helical" evidence="1">
    <location>
        <begin position="164"/>
        <end position="186"/>
    </location>
</feature>
<feature type="transmembrane region" description="Helical" evidence="1">
    <location>
        <begin position="192"/>
        <end position="211"/>
    </location>
</feature>
<accession>A0A7K4EGL3</accession>
<name>A0A7K4EGL3_9PSED</name>
<reference evidence="2 3" key="1">
    <citation type="journal article" date="2013" name="Genome Announc.">
        <title>Genome Sequence of Naphthalene-Degrading Soil Bacterium Pseudomonas putida CSV86.</title>
        <authorList>
            <person name="Phale P.S."/>
            <person name="Paliwal V."/>
            <person name="Raju S.C."/>
            <person name="Modak A."/>
            <person name="Purohit H.J."/>
        </authorList>
    </citation>
    <scope>NUCLEOTIDE SEQUENCE [LARGE SCALE GENOMIC DNA]</scope>
    <source>
        <strain evidence="2 3">CSV86</strain>
    </source>
</reference>
<feature type="transmembrane region" description="Helical" evidence="1">
    <location>
        <begin position="43"/>
        <end position="61"/>
    </location>
</feature>
<dbReference type="Pfam" id="PF05857">
    <property type="entry name" value="TraX"/>
    <property type="match status" value="1"/>
</dbReference>
<gene>
    <name evidence="2" type="ORF">CSV86_017025</name>
</gene>
<dbReference type="OrthoDB" id="5676588at2"/>
<evidence type="ECO:0000313" key="3">
    <source>
        <dbReference type="Proteomes" id="UP000010448"/>
    </source>
</evidence>
<keyword evidence="1" id="KW-1133">Transmembrane helix</keyword>
<protein>
    <submittedName>
        <fullName evidence="2">TraX family protein</fullName>
    </submittedName>
</protein>
<organism evidence="2 3">
    <name type="scientific">Pseudomonas bharatica CSV86</name>
    <dbReference type="NCBI Taxonomy" id="1005395"/>
    <lineage>
        <taxon>Bacteria</taxon>
        <taxon>Pseudomonadati</taxon>
        <taxon>Pseudomonadota</taxon>
        <taxon>Gammaproteobacteria</taxon>
        <taxon>Pseudomonadales</taxon>
        <taxon>Pseudomonadaceae</taxon>
        <taxon>Pseudomonas</taxon>
        <taxon>Pseudomonas bharatica</taxon>
    </lineage>
</organism>
<feature type="transmembrane region" description="Helical" evidence="1">
    <location>
        <begin position="12"/>
        <end position="31"/>
    </location>
</feature>
<dbReference type="Proteomes" id="UP000010448">
    <property type="component" value="Unassembled WGS sequence"/>
</dbReference>
<proteinExistence type="predicted"/>
<sequence length="243" mass="26989">MKNFERDNSLDLVKWIALFTMIIDHTWFVLPSEIQENMWWMRIIGRFSYPLFSLAIAANVVRQPISCPVGLKYLSGILLFAILSQWPYSRYFDNGHLNILFVIALGLVIAQAMHHRTPGLILCGILALMITTAFRPILSYGVAGVFLPTALVIALRARKLDIKIVSWSLSALLAAIANVGSSIFLLHDLPSMDHAVISAAALAPVLGLTLLQIQVRPLSSVKAWLYPIYPIHLLLLSSLSVAF</sequence>